<dbReference type="GO" id="GO:0012505">
    <property type="term" value="C:endomembrane system"/>
    <property type="evidence" value="ECO:0007669"/>
    <property type="project" value="UniProtKB-SubCell"/>
</dbReference>
<comment type="caution">
    <text evidence="9">Lacks conserved residue(s) required for the propagation of feature annotation.</text>
</comment>
<dbReference type="InterPro" id="IPR050685">
    <property type="entry name" value="LDLR"/>
</dbReference>
<keyword evidence="4" id="KW-0677">Repeat</keyword>
<feature type="disulfide bond" evidence="9">
    <location>
        <begin position="115"/>
        <end position="133"/>
    </location>
</feature>
<evidence type="ECO:0000256" key="3">
    <source>
        <dbReference type="ARBA" id="ARBA00022692"/>
    </source>
</evidence>
<evidence type="ECO:0000313" key="12">
    <source>
        <dbReference type="Proteomes" id="UP001497497"/>
    </source>
</evidence>
<dbReference type="FunFam" id="4.10.400.10:FF:000065">
    <property type="entry name" value="Transmembrane protease serine 7"/>
    <property type="match status" value="1"/>
</dbReference>
<feature type="disulfide bond" evidence="9">
    <location>
        <begin position="166"/>
        <end position="181"/>
    </location>
</feature>
<proteinExistence type="predicted"/>
<evidence type="ECO:0000256" key="8">
    <source>
        <dbReference type="ARBA" id="ARBA00023180"/>
    </source>
</evidence>
<dbReference type="SMART" id="SM00192">
    <property type="entry name" value="LDLa"/>
    <property type="match status" value="2"/>
</dbReference>
<evidence type="ECO:0000313" key="11">
    <source>
        <dbReference type="EMBL" id="CAL1527040.1"/>
    </source>
</evidence>
<keyword evidence="8" id="KW-0325">Glycoprotein</keyword>
<dbReference type="Gene3D" id="4.10.400.10">
    <property type="entry name" value="Low-density Lipoprotein Receptor"/>
    <property type="match status" value="2"/>
</dbReference>
<evidence type="ECO:0000256" key="9">
    <source>
        <dbReference type="PROSITE-ProRule" id="PRU00124"/>
    </source>
</evidence>
<feature type="disulfide bond" evidence="9">
    <location>
        <begin position="147"/>
        <end position="159"/>
    </location>
</feature>
<protein>
    <submittedName>
        <fullName evidence="11">Uncharacterized protein</fullName>
    </submittedName>
</protein>
<dbReference type="AlphaFoldDB" id="A0AAV2H055"/>
<dbReference type="SUPFAM" id="SSF57424">
    <property type="entry name" value="LDL receptor-like module"/>
    <property type="match status" value="2"/>
</dbReference>
<keyword evidence="6 10" id="KW-0472">Membrane</keyword>
<dbReference type="Pfam" id="PF00057">
    <property type="entry name" value="Ldl_recept_a"/>
    <property type="match status" value="2"/>
</dbReference>
<dbReference type="PROSITE" id="PS01209">
    <property type="entry name" value="LDLRA_1"/>
    <property type="match status" value="2"/>
</dbReference>
<keyword evidence="3 10" id="KW-0812">Transmembrane</keyword>
<feature type="transmembrane region" description="Helical" evidence="10">
    <location>
        <begin position="16"/>
        <end position="33"/>
    </location>
</feature>
<evidence type="ECO:0000256" key="5">
    <source>
        <dbReference type="ARBA" id="ARBA00022989"/>
    </source>
</evidence>
<dbReference type="GO" id="GO:0005886">
    <property type="term" value="C:plasma membrane"/>
    <property type="evidence" value="ECO:0007669"/>
    <property type="project" value="TreeGrafter"/>
</dbReference>
<dbReference type="InterPro" id="IPR002172">
    <property type="entry name" value="LDrepeatLR_classA_rpt"/>
</dbReference>
<evidence type="ECO:0000256" key="6">
    <source>
        <dbReference type="ARBA" id="ARBA00023136"/>
    </source>
</evidence>
<accession>A0AAV2H055</accession>
<keyword evidence="12" id="KW-1185">Reference proteome</keyword>
<dbReference type="EMBL" id="CAXITT010000011">
    <property type="protein sequence ID" value="CAL1527040.1"/>
    <property type="molecule type" value="Genomic_DNA"/>
</dbReference>
<name>A0AAV2H055_LYMST</name>
<reference evidence="11 12" key="1">
    <citation type="submission" date="2024-04" db="EMBL/GenBank/DDBJ databases">
        <authorList>
            <consortium name="Genoscope - CEA"/>
            <person name="William W."/>
        </authorList>
    </citation>
    <scope>NUCLEOTIDE SEQUENCE [LARGE SCALE GENOMIC DNA]</scope>
</reference>
<dbReference type="InterPro" id="IPR023415">
    <property type="entry name" value="LDLR_class-A_CS"/>
</dbReference>
<dbReference type="PRINTS" id="PR00261">
    <property type="entry name" value="LDLRECEPTOR"/>
</dbReference>
<organism evidence="11 12">
    <name type="scientific">Lymnaea stagnalis</name>
    <name type="common">Great pond snail</name>
    <name type="synonym">Helix stagnalis</name>
    <dbReference type="NCBI Taxonomy" id="6523"/>
    <lineage>
        <taxon>Eukaryota</taxon>
        <taxon>Metazoa</taxon>
        <taxon>Spiralia</taxon>
        <taxon>Lophotrochozoa</taxon>
        <taxon>Mollusca</taxon>
        <taxon>Gastropoda</taxon>
        <taxon>Heterobranchia</taxon>
        <taxon>Euthyneura</taxon>
        <taxon>Panpulmonata</taxon>
        <taxon>Hygrophila</taxon>
        <taxon>Lymnaeoidea</taxon>
        <taxon>Lymnaeidae</taxon>
        <taxon>Lymnaea</taxon>
    </lineage>
</organism>
<evidence type="ECO:0000256" key="1">
    <source>
        <dbReference type="ARBA" id="ARBA00004167"/>
    </source>
</evidence>
<dbReference type="GO" id="GO:0016192">
    <property type="term" value="P:vesicle-mediated transport"/>
    <property type="evidence" value="ECO:0007669"/>
    <property type="project" value="UniProtKB-ARBA"/>
</dbReference>
<dbReference type="InterPro" id="IPR036055">
    <property type="entry name" value="LDL_receptor-like_sf"/>
</dbReference>
<sequence>MKAHQTAVDYVNVTRHLFLSLYMCFLSLYIGFFKYPHKIPANFPPPDVFYFYLGGFFGRRGGVGDGGSRSTKTLLYYVVNVTQAAYECLYTALQLISLYFLATATDCSHPNQFKCKNGQCASRDFVCDGTNDCGDLTDEQDCEHFACPDGELKCSNFLCIESYWKCDGYNDCGNGWDEQGCHTK</sequence>
<dbReference type="PANTHER" id="PTHR24270">
    <property type="entry name" value="LOW-DENSITY LIPOPROTEIN RECEPTOR-RELATED"/>
    <property type="match status" value="1"/>
</dbReference>
<dbReference type="PROSITE" id="PS50068">
    <property type="entry name" value="LDLRA_2"/>
    <property type="match status" value="2"/>
</dbReference>
<dbReference type="Proteomes" id="UP001497497">
    <property type="component" value="Unassembled WGS sequence"/>
</dbReference>
<evidence type="ECO:0000256" key="7">
    <source>
        <dbReference type="ARBA" id="ARBA00023157"/>
    </source>
</evidence>
<comment type="caution">
    <text evidence="11">The sequence shown here is derived from an EMBL/GenBank/DDBJ whole genome shotgun (WGS) entry which is preliminary data.</text>
</comment>
<gene>
    <name evidence="11" type="ORF">GSLYS_00001217001</name>
</gene>
<dbReference type="CDD" id="cd00112">
    <property type="entry name" value="LDLa"/>
    <property type="match status" value="2"/>
</dbReference>
<comment type="subcellular location">
    <subcellularLocation>
        <location evidence="2">Endomembrane system</location>
    </subcellularLocation>
    <subcellularLocation>
        <location evidence="1">Membrane</location>
        <topology evidence="1">Single-pass membrane protein</topology>
    </subcellularLocation>
</comment>
<evidence type="ECO:0000256" key="10">
    <source>
        <dbReference type="SAM" id="Phobius"/>
    </source>
</evidence>
<evidence type="ECO:0000256" key="4">
    <source>
        <dbReference type="ARBA" id="ARBA00022737"/>
    </source>
</evidence>
<dbReference type="PANTHER" id="PTHR24270:SF62">
    <property type="entry name" value="LOW-DENSITY LIPOPROTEIN RECEPTOR-RELATED PROTEIN 2"/>
    <property type="match status" value="1"/>
</dbReference>
<evidence type="ECO:0000256" key="2">
    <source>
        <dbReference type="ARBA" id="ARBA00004308"/>
    </source>
</evidence>
<keyword evidence="5 10" id="KW-1133">Transmembrane helix</keyword>
<feature type="disulfide bond" evidence="9">
    <location>
        <begin position="154"/>
        <end position="172"/>
    </location>
</feature>
<feature type="disulfide bond" evidence="9">
    <location>
        <begin position="127"/>
        <end position="142"/>
    </location>
</feature>
<keyword evidence="7 9" id="KW-1015">Disulfide bond</keyword>